<evidence type="ECO:0000256" key="3">
    <source>
        <dbReference type="ARBA" id="ARBA00023295"/>
    </source>
</evidence>
<feature type="transmembrane region" description="Helical" evidence="5">
    <location>
        <begin position="332"/>
        <end position="355"/>
    </location>
</feature>
<dbReference type="Gene3D" id="2.60.120.200">
    <property type="match status" value="1"/>
</dbReference>
<dbReference type="GO" id="GO:0004553">
    <property type="term" value="F:hydrolase activity, hydrolyzing O-glycosyl compounds"/>
    <property type="evidence" value="ECO:0007669"/>
    <property type="project" value="InterPro"/>
</dbReference>
<dbReference type="Pfam" id="PF00722">
    <property type="entry name" value="Glyco_hydro_16"/>
    <property type="match status" value="1"/>
</dbReference>
<sequence>MQSHEAMACVSNAVCVPISTKIEPGLYNDASVFRPLLQYNGDASAAPFVFESGYLGQGKEGVLLEMNAAHSSRVSTSHYMLYGNVTARLRHNATAGLVASFGLASDIGDAIVFEIGGTNTSRVATNLAALGHAPSALGVDAHVPHFSFARWHNYTIAWQPDRITWSVDQHVVRTVQRSQAASHFPRSPSRVLFTLRGTTASSSRRERRWAGGVLNVTQASFRERGYYAQELSLLEVACAKPTEANVTVTGVGQDPIAYYYTGKNSSASGAPAFQLSRDQIRTLAHPAADGKAGMPGLPGAAPNGPRPNMYTGGAGHGRESPPSTSASNGVKIGVPLGVGLAVLACVLAILAYYFVRRHRRAQRRPPSVVVPPEPPQDFHDPGTMYSAYPLDAYTYEAEPMKDATPDQSWSLDDAQAPDLSHKACLEHDAYADADSDEASLESEAPAHMHYAGHNTLPRAEAERLAAQDAWDELRRAALGDDAPFMDSSTPFRARRGTHRTAYSDGGALSPPSHTPTLSLHGATGWNPRARFE</sequence>
<dbReference type="InterPro" id="IPR013320">
    <property type="entry name" value="ConA-like_dom_sf"/>
</dbReference>
<dbReference type="GO" id="GO:0005975">
    <property type="term" value="P:carbohydrate metabolic process"/>
    <property type="evidence" value="ECO:0007669"/>
    <property type="project" value="InterPro"/>
</dbReference>
<keyword evidence="8" id="KW-1185">Reference proteome</keyword>
<keyword evidence="5" id="KW-0812">Transmembrane</keyword>
<evidence type="ECO:0000313" key="7">
    <source>
        <dbReference type="EMBL" id="WFD20837.1"/>
    </source>
</evidence>
<dbReference type="GO" id="GO:0031505">
    <property type="term" value="P:fungal-type cell wall organization"/>
    <property type="evidence" value="ECO:0007669"/>
    <property type="project" value="TreeGrafter"/>
</dbReference>
<keyword evidence="1" id="KW-0732">Signal</keyword>
<feature type="domain" description="GH16" evidence="6">
    <location>
        <begin position="9"/>
        <end position="218"/>
    </location>
</feature>
<keyword evidence="2" id="KW-0378">Hydrolase</keyword>
<dbReference type="GO" id="GO:0016757">
    <property type="term" value="F:glycosyltransferase activity"/>
    <property type="evidence" value="ECO:0007669"/>
    <property type="project" value="TreeGrafter"/>
</dbReference>
<evidence type="ECO:0000256" key="1">
    <source>
        <dbReference type="ARBA" id="ARBA00022729"/>
    </source>
</evidence>
<evidence type="ECO:0000256" key="4">
    <source>
        <dbReference type="SAM" id="MobiDB-lite"/>
    </source>
</evidence>
<dbReference type="AlphaFoldDB" id="A0AAF0EDZ2"/>
<feature type="region of interest" description="Disordered" evidence="4">
    <location>
        <begin position="498"/>
        <end position="532"/>
    </location>
</feature>
<dbReference type="InterPro" id="IPR050546">
    <property type="entry name" value="Glycosyl_Hydrlase_16"/>
</dbReference>
<reference evidence="7" key="1">
    <citation type="submission" date="2023-03" db="EMBL/GenBank/DDBJ databases">
        <title>Mating type loci evolution in Malassezia.</title>
        <authorList>
            <person name="Coelho M.A."/>
        </authorList>
    </citation>
    <scope>NUCLEOTIDE SEQUENCE</scope>
    <source>
        <strain evidence="7">CBS 10434</strain>
    </source>
</reference>
<name>A0AAF0EDZ2_9BASI</name>
<dbReference type="PANTHER" id="PTHR10963">
    <property type="entry name" value="GLYCOSYL HYDROLASE-RELATED"/>
    <property type="match status" value="1"/>
</dbReference>
<dbReference type="PANTHER" id="PTHR10963:SF22">
    <property type="entry name" value="GLYCOSIDASE CRH2-RELATED"/>
    <property type="match status" value="1"/>
</dbReference>
<evidence type="ECO:0000256" key="5">
    <source>
        <dbReference type="SAM" id="Phobius"/>
    </source>
</evidence>
<protein>
    <recommendedName>
        <fullName evidence="6">GH16 domain-containing protein</fullName>
    </recommendedName>
</protein>
<dbReference type="InterPro" id="IPR000757">
    <property type="entry name" value="Beta-glucanase-like"/>
</dbReference>
<organism evidence="7 8">
    <name type="scientific">Malassezia caprae</name>
    <dbReference type="NCBI Taxonomy" id="1381934"/>
    <lineage>
        <taxon>Eukaryota</taxon>
        <taxon>Fungi</taxon>
        <taxon>Dikarya</taxon>
        <taxon>Basidiomycota</taxon>
        <taxon>Ustilaginomycotina</taxon>
        <taxon>Malasseziomycetes</taxon>
        <taxon>Malasseziales</taxon>
        <taxon>Malasseziaceae</taxon>
        <taxon>Malassezia</taxon>
    </lineage>
</organism>
<feature type="region of interest" description="Disordered" evidence="4">
    <location>
        <begin position="287"/>
        <end position="326"/>
    </location>
</feature>
<evidence type="ECO:0000256" key="2">
    <source>
        <dbReference type="ARBA" id="ARBA00022801"/>
    </source>
</evidence>
<dbReference type="SUPFAM" id="SSF49899">
    <property type="entry name" value="Concanavalin A-like lectins/glucanases"/>
    <property type="match status" value="1"/>
</dbReference>
<keyword evidence="5" id="KW-0472">Membrane</keyword>
<dbReference type="Proteomes" id="UP001220961">
    <property type="component" value="Chromosome 6"/>
</dbReference>
<keyword evidence="3" id="KW-0326">Glycosidase</keyword>
<feature type="region of interest" description="Disordered" evidence="4">
    <location>
        <begin position="362"/>
        <end position="381"/>
    </location>
</feature>
<evidence type="ECO:0000259" key="6">
    <source>
        <dbReference type="PROSITE" id="PS51762"/>
    </source>
</evidence>
<dbReference type="EMBL" id="CP119913">
    <property type="protein sequence ID" value="WFD20837.1"/>
    <property type="molecule type" value="Genomic_DNA"/>
</dbReference>
<proteinExistence type="predicted"/>
<accession>A0AAF0EDZ2</accession>
<evidence type="ECO:0000313" key="8">
    <source>
        <dbReference type="Proteomes" id="UP001220961"/>
    </source>
</evidence>
<keyword evidence="5" id="KW-1133">Transmembrane helix</keyword>
<gene>
    <name evidence="7" type="ORF">MCAP1_003091</name>
</gene>
<dbReference type="GO" id="GO:0009277">
    <property type="term" value="C:fungal-type cell wall"/>
    <property type="evidence" value="ECO:0007669"/>
    <property type="project" value="TreeGrafter"/>
</dbReference>
<dbReference type="PROSITE" id="PS51762">
    <property type="entry name" value="GH16_2"/>
    <property type="match status" value="1"/>
</dbReference>